<dbReference type="EMBL" id="VSSQ01014264">
    <property type="protein sequence ID" value="MPM53281.1"/>
    <property type="molecule type" value="Genomic_DNA"/>
</dbReference>
<dbReference type="AlphaFoldDB" id="A0A645ALT4"/>
<keyword evidence="1" id="KW-1133">Transmembrane helix</keyword>
<sequence>MEAGYIRKLNQKYHLMKIKRIVYLILFVLYASYNDAYSQHGFVRANDSCCTVLNKGIRNDDENFTTYYSSCRINDISTIFTIVNDTIDGDFYGFYPSGSMKFWYVFKMGKFMNLKILSDSFGNQVDIGTLKDGNGYINSYEYTNSDGFVVMTSIPISRSYFQDGIFTGRTEIIDSLGRIIGFYNGACANYYYRVIHEVSNDSEYVSLYIPLRPCDDDTLYKFCKNNIVGWKVLPDGSDITLKASELYVPIFYQTKENLIFLNKIRKKLIKLERKGNRLKYFRYFENYLRI</sequence>
<keyword evidence="1" id="KW-0812">Transmembrane</keyword>
<proteinExistence type="predicted"/>
<evidence type="ECO:0000313" key="2">
    <source>
        <dbReference type="EMBL" id="MPM53281.1"/>
    </source>
</evidence>
<evidence type="ECO:0000256" key="1">
    <source>
        <dbReference type="SAM" id="Phobius"/>
    </source>
</evidence>
<protein>
    <recommendedName>
        <fullName evidence="3">WG repeat-containing protein</fullName>
    </recommendedName>
</protein>
<keyword evidence="1" id="KW-0472">Membrane</keyword>
<organism evidence="2">
    <name type="scientific">bioreactor metagenome</name>
    <dbReference type="NCBI Taxonomy" id="1076179"/>
    <lineage>
        <taxon>unclassified sequences</taxon>
        <taxon>metagenomes</taxon>
        <taxon>ecological metagenomes</taxon>
    </lineage>
</organism>
<reference evidence="2" key="1">
    <citation type="submission" date="2019-08" db="EMBL/GenBank/DDBJ databases">
        <authorList>
            <person name="Kucharzyk K."/>
            <person name="Murdoch R.W."/>
            <person name="Higgins S."/>
            <person name="Loffler F."/>
        </authorList>
    </citation>
    <scope>NUCLEOTIDE SEQUENCE</scope>
</reference>
<evidence type="ECO:0008006" key="3">
    <source>
        <dbReference type="Google" id="ProtNLM"/>
    </source>
</evidence>
<accession>A0A645ALT4</accession>
<comment type="caution">
    <text evidence="2">The sequence shown here is derived from an EMBL/GenBank/DDBJ whole genome shotgun (WGS) entry which is preliminary data.</text>
</comment>
<feature type="transmembrane region" description="Helical" evidence="1">
    <location>
        <begin position="21"/>
        <end position="37"/>
    </location>
</feature>
<name>A0A645ALT4_9ZZZZ</name>
<gene>
    <name evidence="2" type="ORF">SDC9_100048</name>
</gene>